<feature type="transmembrane region" description="Helical" evidence="1">
    <location>
        <begin position="82"/>
        <end position="103"/>
    </location>
</feature>
<keyword evidence="1" id="KW-0472">Membrane</keyword>
<feature type="transmembrane region" description="Helical" evidence="1">
    <location>
        <begin position="51"/>
        <end position="70"/>
    </location>
</feature>
<proteinExistence type="predicted"/>
<protein>
    <recommendedName>
        <fullName evidence="4">DUF3265 domain-containing protein</fullName>
    </recommendedName>
</protein>
<keyword evidence="1" id="KW-0812">Transmembrane</keyword>
<dbReference type="AlphaFoldDB" id="A0AAW3IRL6"/>
<evidence type="ECO:0000313" key="2">
    <source>
        <dbReference type="EMBL" id="KOY28432.1"/>
    </source>
</evidence>
<accession>A0AAW3IRL6</accession>
<evidence type="ECO:0008006" key="4">
    <source>
        <dbReference type="Google" id="ProtNLM"/>
    </source>
</evidence>
<dbReference type="EMBL" id="LIRS01000099">
    <property type="protein sequence ID" value="KOY28432.1"/>
    <property type="molecule type" value="Genomic_DNA"/>
</dbReference>
<name>A0AAW3IRL6_VIBPH</name>
<dbReference type="Proteomes" id="UP000037697">
    <property type="component" value="Unassembled WGS sequence"/>
</dbReference>
<evidence type="ECO:0000256" key="1">
    <source>
        <dbReference type="SAM" id="Phobius"/>
    </source>
</evidence>
<sequence>MLTNSSRGIQHAWHFCYAVFFVLKCNAETWSLRASPLNWALGAVRNFLVQISSFSLAICYSFSAIWLRLLKFLNHSTRKTCQSLRVASLSFVVGLLLVSWAQIASSSSVVEMGLLAEISH</sequence>
<gene>
    <name evidence="2" type="ORF">ACX05_18760</name>
</gene>
<organism evidence="2 3">
    <name type="scientific">Vibrio parahaemolyticus</name>
    <dbReference type="NCBI Taxonomy" id="670"/>
    <lineage>
        <taxon>Bacteria</taxon>
        <taxon>Pseudomonadati</taxon>
        <taxon>Pseudomonadota</taxon>
        <taxon>Gammaproteobacteria</taxon>
        <taxon>Vibrionales</taxon>
        <taxon>Vibrionaceae</taxon>
        <taxon>Vibrio</taxon>
    </lineage>
</organism>
<comment type="caution">
    <text evidence="2">The sequence shown here is derived from an EMBL/GenBank/DDBJ whole genome shotgun (WGS) entry which is preliminary data.</text>
</comment>
<keyword evidence="1" id="KW-1133">Transmembrane helix</keyword>
<reference evidence="2 3" key="1">
    <citation type="submission" date="2015-07" db="EMBL/GenBank/DDBJ databases">
        <title>Foodborne Vibrio parahaemolyticus Isolates.</title>
        <authorList>
            <person name="Ronholm J."/>
            <person name="Petronella N."/>
            <person name="Kenwell R."/>
            <person name="Banerjee S."/>
        </authorList>
    </citation>
    <scope>NUCLEOTIDE SEQUENCE [LARGE SCALE GENOMIC DNA]</scope>
    <source>
        <strain evidence="2 3">HS-06-05</strain>
    </source>
</reference>
<evidence type="ECO:0000313" key="3">
    <source>
        <dbReference type="Proteomes" id="UP000037697"/>
    </source>
</evidence>